<dbReference type="RefSeq" id="XP_033392555.1">
    <property type="nucleotide sequence ID" value="XM_033545065.1"/>
</dbReference>
<evidence type="ECO:0000313" key="3">
    <source>
        <dbReference type="Proteomes" id="UP000799438"/>
    </source>
</evidence>
<feature type="compositionally biased region" description="Basic and acidic residues" evidence="1">
    <location>
        <begin position="93"/>
        <end position="106"/>
    </location>
</feature>
<reference evidence="2" key="1">
    <citation type="journal article" date="2020" name="Stud. Mycol.">
        <title>101 Dothideomycetes genomes: a test case for predicting lifestyles and emergence of pathogens.</title>
        <authorList>
            <person name="Haridas S."/>
            <person name="Albert R."/>
            <person name="Binder M."/>
            <person name="Bloem J."/>
            <person name="Labutti K."/>
            <person name="Salamov A."/>
            <person name="Andreopoulos B."/>
            <person name="Baker S."/>
            <person name="Barry K."/>
            <person name="Bills G."/>
            <person name="Bluhm B."/>
            <person name="Cannon C."/>
            <person name="Castanera R."/>
            <person name="Culley D."/>
            <person name="Daum C."/>
            <person name="Ezra D."/>
            <person name="Gonzalez J."/>
            <person name="Henrissat B."/>
            <person name="Kuo A."/>
            <person name="Liang C."/>
            <person name="Lipzen A."/>
            <person name="Lutzoni F."/>
            <person name="Magnuson J."/>
            <person name="Mondo S."/>
            <person name="Nolan M."/>
            <person name="Ohm R."/>
            <person name="Pangilinan J."/>
            <person name="Park H.-J."/>
            <person name="Ramirez L."/>
            <person name="Alfaro M."/>
            <person name="Sun H."/>
            <person name="Tritt A."/>
            <person name="Yoshinaga Y."/>
            <person name="Zwiers L.-H."/>
            <person name="Turgeon B."/>
            <person name="Goodwin S."/>
            <person name="Spatafora J."/>
            <person name="Crous P."/>
            <person name="Grigoriev I."/>
        </authorList>
    </citation>
    <scope>NUCLEOTIDE SEQUENCE</scope>
    <source>
        <strain evidence="2">CBS 121167</strain>
    </source>
</reference>
<sequence length="381" mass="40061">MVAPVAKGVIIAASVIVAAGIAIYENPQVRQWVDQRRRKIAHALHHIGENNNRRPRSASSQQGGDPEELRRRKARNELVKKAREEGVAVDLDELSRAGSDEPSEKKTHQRGLSFDDFVHNDGTLRQTDSTVTEKATTTATDSGAFQGMKQRGTGARGFFEGSTYANPFGDEAQVLFDRDLVGTEDASVDGSHVDDDAEEASVPSTFDTTDPSRKSSVTLEGSASPLEQSHLIDLTEPFAPPFQQAAAPAGAASEHATEPESTASFHSFASDASEPAAAAPMTSSAQPSDFISDADSDSDSDSLVQSTGTLTPTDDGFSNVGSVVGSGAEDYAAHEDARSEAAFSETGYSEISAGVHTPSSWSDIGSDAGSDYGSSNGNGHH</sequence>
<feature type="region of interest" description="Disordered" evidence="1">
    <location>
        <begin position="237"/>
        <end position="381"/>
    </location>
</feature>
<feature type="compositionally biased region" description="Low complexity" evidence="1">
    <location>
        <begin position="267"/>
        <end position="291"/>
    </location>
</feature>
<feature type="compositionally biased region" description="Polar residues" evidence="1">
    <location>
        <begin position="202"/>
        <end position="225"/>
    </location>
</feature>
<dbReference type="Proteomes" id="UP000799438">
    <property type="component" value="Unassembled WGS sequence"/>
</dbReference>
<dbReference type="OrthoDB" id="3926760at2759"/>
<organism evidence="2 3">
    <name type="scientific">Aplosporella prunicola CBS 121167</name>
    <dbReference type="NCBI Taxonomy" id="1176127"/>
    <lineage>
        <taxon>Eukaryota</taxon>
        <taxon>Fungi</taxon>
        <taxon>Dikarya</taxon>
        <taxon>Ascomycota</taxon>
        <taxon>Pezizomycotina</taxon>
        <taxon>Dothideomycetes</taxon>
        <taxon>Dothideomycetes incertae sedis</taxon>
        <taxon>Botryosphaeriales</taxon>
        <taxon>Aplosporellaceae</taxon>
        <taxon>Aplosporella</taxon>
    </lineage>
</organism>
<protein>
    <submittedName>
        <fullName evidence="2">Uncharacterized protein</fullName>
    </submittedName>
</protein>
<dbReference type="GeneID" id="54302560"/>
<dbReference type="EMBL" id="ML995511">
    <property type="protein sequence ID" value="KAF2136837.1"/>
    <property type="molecule type" value="Genomic_DNA"/>
</dbReference>
<proteinExistence type="predicted"/>
<feature type="region of interest" description="Disordered" evidence="1">
    <location>
        <begin position="185"/>
        <end position="225"/>
    </location>
</feature>
<gene>
    <name evidence="2" type="ORF">K452DRAFT_329515</name>
</gene>
<evidence type="ECO:0000313" key="2">
    <source>
        <dbReference type="EMBL" id="KAF2136837.1"/>
    </source>
</evidence>
<name>A0A6A6B1D8_9PEZI</name>
<accession>A0A6A6B1D8</accession>
<evidence type="ECO:0000256" key="1">
    <source>
        <dbReference type="SAM" id="MobiDB-lite"/>
    </source>
</evidence>
<dbReference type="AlphaFoldDB" id="A0A6A6B1D8"/>
<keyword evidence="3" id="KW-1185">Reference proteome</keyword>
<feature type="compositionally biased region" description="Polar residues" evidence="1">
    <location>
        <begin position="372"/>
        <end position="381"/>
    </location>
</feature>
<feature type="region of interest" description="Disordered" evidence="1">
    <location>
        <begin position="45"/>
        <end position="71"/>
    </location>
</feature>
<feature type="compositionally biased region" description="Low complexity" evidence="1">
    <location>
        <begin position="318"/>
        <end position="327"/>
    </location>
</feature>
<feature type="compositionally biased region" description="Low complexity" evidence="1">
    <location>
        <begin position="241"/>
        <end position="252"/>
    </location>
</feature>
<feature type="region of interest" description="Disordered" evidence="1">
    <location>
        <begin position="91"/>
        <end position="122"/>
    </location>
</feature>
<feature type="compositionally biased region" description="Polar residues" evidence="1">
    <location>
        <begin position="303"/>
        <end position="312"/>
    </location>
</feature>